<dbReference type="PANTHER" id="PTHR17490:SF16">
    <property type="entry name" value="THREONYLCARBAMOYL-AMP SYNTHASE"/>
    <property type="match status" value="1"/>
</dbReference>
<dbReference type="GO" id="GO:0003725">
    <property type="term" value="F:double-stranded RNA binding"/>
    <property type="evidence" value="ECO:0007669"/>
    <property type="project" value="InterPro"/>
</dbReference>
<dbReference type="AlphaFoldDB" id="A0A3P1SCM2"/>
<protein>
    <recommendedName>
        <fullName evidence="10">L-threonylcarbamoyladenylate synthase</fullName>
        <ecNumber evidence="3">2.7.7.87</ecNumber>
    </recommendedName>
    <alternativeName>
        <fullName evidence="10">L-threonylcarbamoyladenylate synthase</fullName>
    </alternativeName>
</protein>
<dbReference type="Gene3D" id="3.90.870.10">
    <property type="entry name" value="DHBP synthase"/>
    <property type="match status" value="1"/>
</dbReference>
<dbReference type="PANTHER" id="PTHR17490">
    <property type="entry name" value="SUA5"/>
    <property type="match status" value="1"/>
</dbReference>
<keyword evidence="6" id="KW-0819">tRNA processing</keyword>
<dbReference type="NCBIfam" id="TIGR00057">
    <property type="entry name" value="L-threonylcarbamoyladenylate synthase"/>
    <property type="match status" value="1"/>
</dbReference>
<dbReference type="GO" id="GO:0005737">
    <property type="term" value="C:cytoplasm"/>
    <property type="evidence" value="ECO:0007669"/>
    <property type="project" value="UniProtKB-SubCell"/>
</dbReference>
<evidence type="ECO:0000256" key="5">
    <source>
        <dbReference type="ARBA" id="ARBA00022679"/>
    </source>
</evidence>
<name>A0A3P1SCM2_9ACTO</name>
<dbReference type="InterPro" id="IPR017945">
    <property type="entry name" value="DHBP_synth_RibB-like_a/b_dom"/>
</dbReference>
<dbReference type="OrthoDB" id="9814580at2"/>
<dbReference type="InterPro" id="IPR050156">
    <property type="entry name" value="TC-AMP_synthase_SUA5"/>
</dbReference>
<keyword evidence="9" id="KW-0067">ATP-binding</keyword>
<proteinExistence type="inferred from homology"/>
<evidence type="ECO:0000256" key="1">
    <source>
        <dbReference type="ARBA" id="ARBA00004496"/>
    </source>
</evidence>
<comment type="catalytic activity">
    <reaction evidence="11">
        <text>L-threonine + hydrogencarbonate + ATP = L-threonylcarbamoyladenylate + diphosphate + H2O</text>
        <dbReference type="Rhea" id="RHEA:36407"/>
        <dbReference type="ChEBI" id="CHEBI:15377"/>
        <dbReference type="ChEBI" id="CHEBI:17544"/>
        <dbReference type="ChEBI" id="CHEBI:30616"/>
        <dbReference type="ChEBI" id="CHEBI:33019"/>
        <dbReference type="ChEBI" id="CHEBI:57926"/>
        <dbReference type="ChEBI" id="CHEBI:73682"/>
        <dbReference type="EC" id="2.7.7.87"/>
    </reaction>
</comment>
<comment type="similarity">
    <text evidence="2">Belongs to the SUA5 family.</text>
</comment>
<comment type="caution">
    <text evidence="13">The sequence shown here is derived from an EMBL/GenBank/DDBJ whole genome shotgun (WGS) entry which is preliminary data.</text>
</comment>
<keyword evidence="14" id="KW-1185">Reference proteome</keyword>
<sequence>MSLNYDAHSGLADADCHSLAALVREGGVIVLPTDTVYGIGTIATRPEAITRLLAAKGRDRQMPPPVLVPTAASIDELCVNVPEAAYRLAEAYWPGGLTLILEARPDLGWDLGETNGTLAVRMPDHEATLALLAATGPMAVTSANTTGNPPAISIDEARGYFADRVDAYVDGGQSRVGTASSIIDLAHGQARALRVGALSLEELSQTAGIVIAPPAS</sequence>
<evidence type="ECO:0000259" key="12">
    <source>
        <dbReference type="PROSITE" id="PS51163"/>
    </source>
</evidence>
<evidence type="ECO:0000256" key="8">
    <source>
        <dbReference type="ARBA" id="ARBA00022741"/>
    </source>
</evidence>
<evidence type="ECO:0000256" key="2">
    <source>
        <dbReference type="ARBA" id="ARBA00007663"/>
    </source>
</evidence>
<evidence type="ECO:0000256" key="6">
    <source>
        <dbReference type="ARBA" id="ARBA00022694"/>
    </source>
</evidence>
<accession>A0A3P1SCM2</accession>
<dbReference type="EMBL" id="RQZF01000009">
    <property type="protein sequence ID" value="RRC94888.1"/>
    <property type="molecule type" value="Genomic_DNA"/>
</dbReference>
<dbReference type="EC" id="2.7.7.87" evidence="3"/>
<evidence type="ECO:0000313" key="13">
    <source>
        <dbReference type="EMBL" id="RRC94888.1"/>
    </source>
</evidence>
<dbReference type="SUPFAM" id="SSF55821">
    <property type="entry name" value="YrdC/RibB"/>
    <property type="match status" value="1"/>
</dbReference>
<organism evidence="13 14">
    <name type="scientific">Schaalia canis</name>
    <dbReference type="NCBI Taxonomy" id="100469"/>
    <lineage>
        <taxon>Bacteria</taxon>
        <taxon>Bacillati</taxon>
        <taxon>Actinomycetota</taxon>
        <taxon>Actinomycetes</taxon>
        <taxon>Actinomycetales</taxon>
        <taxon>Actinomycetaceae</taxon>
        <taxon>Schaalia</taxon>
    </lineage>
</organism>
<keyword evidence="4" id="KW-0963">Cytoplasm</keyword>
<evidence type="ECO:0000256" key="11">
    <source>
        <dbReference type="ARBA" id="ARBA00048366"/>
    </source>
</evidence>
<dbReference type="GO" id="GO:0000049">
    <property type="term" value="F:tRNA binding"/>
    <property type="evidence" value="ECO:0007669"/>
    <property type="project" value="TreeGrafter"/>
</dbReference>
<reference evidence="13 14" key="1">
    <citation type="submission" date="2018-11" db="EMBL/GenBank/DDBJ databases">
        <title>Genomes From Bacteria Associated with the Canine Oral Cavity: a Test Case for Automated Genome-Based Taxonomic Assignment.</title>
        <authorList>
            <person name="Coil D.A."/>
            <person name="Jospin G."/>
            <person name="Darling A.E."/>
            <person name="Wallis C."/>
            <person name="Davis I.J."/>
            <person name="Harris S."/>
            <person name="Eisen J.A."/>
            <person name="Holcombe L.J."/>
            <person name="O'Flynn C."/>
        </authorList>
    </citation>
    <scope>NUCLEOTIDE SEQUENCE [LARGE SCALE GENOMIC DNA]</scope>
    <source>
        <strain evidence="13 14">OH770</strain>
    </source>
</reference>
<dbReference type="InterPro" id="IPR006070">
    <property type="entry name" value="Sua5-like_dom"/>
</dbReference>
<comment type="subcellular location">
    <subcellularLocation>
        <location evidence="1">Cytoplasm</location>
    </subcellularLocation>
</comment>
<keyword evidence="8" id="KW-0547">Nucleotide-binding</keyword>
<dbReference type="Pfam" id="PF01300">
    <property type="entry name" value="Sua5_yciO_yrdC"/>
    <property type="match status" value="1"/>
</dbReference>
<dbReference type="PROSITE" id="PS51163">
    <property type="entry name" value="YRDC"/>
    <property type="match status" value="1"/>
</dbReference>
<evidence type="ECO:0000256" key="4">
    <source>
        <dbReference type="ARBA" id="ARBA00022490"/>
    </source>
</evidence>
<gene>
    <name evidence="13" type="ORF">EII11_08440</name>
</gene>
<dbReference type="Proteomes" id="UP000280444">
    <property type="component" value="Unassembled WGS sequence"/>
</dbReference>
<evidence type="ECO:0000256" key="10">
    <source>
        <dbReference type="ARBA" id="ARBA00029774"/>
    </source>
</evidence>
<keyword evidence="5" id="KW-0808">Transferase</keyword>
<dbReference type="GO" id="GO:0005524">
    <property type="term" value="F:ATP binding"/>
    <property type="evidence" value="ECO:0007669"/>
    <property type="project" value="UniProtKB-KW"/>
</dbReference>
<evidence type="ECO:0000313" key="14">
    <source>
        <dbReference type="Proteomes" id="UP000280444"/>
    </source>
</evidence>
<dbReference type="GO" id="GO:0006450">
    <property type="term" value="P:regulation of translational fidelity"/>
    <property type="evidence" value="ECO:0007669"/>
    <property type="project" value="TreeGrafter"/>
</dbReference>
<evidence type="ECO:0000256" key="7">
    <source>
        <dbReference type="ARBA" id="ARBA00022695"/>
    </source>
</evidence>
<dbReference type="GO" id="GO:0061710">
    <property type="term" value="F:L-threonylcarbamoyladenylate synthase"/>
    <property type="evidence" value="ECO:0007669"/>
    <property type="project" value="UniProtKB-EC"/>
</dbReference>
<dbReference type="RefSeq" id="WP_124871466.1">
    <property type="nucleotide sequence ID" value="NZ_RQZF01000009.1"/>
</dbReference>
<feature type="domain" description="YrdC-like" evidence="12">
    <location>
        <begin position="13"/>
        <end position="198"/>
    </location>
</feature>
<keyword evidence="7" id="KW-0548">Nucleotidyltransferase</keyword>
<evidence type="ECO:0000256" key="3">
    <source>
        <dbReference type="ARBA" id="ARBA00012584"/>
    </source>
</evidence>
<dbReference type="GO" id="GO:0008033">
    <property type="term" value="P:tRNA processing"/>
    <property type="evidence" value="ECO:0007669"/>
    <property type="project" value="UniProtKB-KW"/>
</dbReference>
<evidence type="ECO:0000256" key="9">
    <source>
        <dbReference type="ARBA" id="ARBA00022840"/>
    </source>
</evidence>